<keyword evidence="3" id="KW-0808">Transferase</keyword>
<dbReference type="Gene3D" id="3.40.50.150">
    <property type="entry name" value="Vaccinia Virus protein VP39"/>
    <property type="match status" value="1"/>
</dbReference>
<keyword evidence="1" id="KW-0175">Coiled coil</keyword>
<accession>A0ABZ1A1Z7</accession>
<evidence type="ECO:0000259" key="2">
    <source>
        <dbReference type="Pfam" id="PF13649"/>
    </source>
</evidence>
<evidence type="ECO:0000256" key="1">
    <source>
        <dbReference type="SAM" id="Coils"/>
    </source>
</evidence>
<proteinExistence type="predicted"/>
<keyword evidence="4" id="KW-1185">Reference proteome</keyword>
<dbReference type="GO" id="GO:0032259">
    <property type="term" value="P:methylation"/>
    <property type="evidence" value="ECO:0007669"/>
    <property type="project" value="UniProtKB-KW"/>
</dbReference>
<evidence type="ECO:0000313" key="4">
    <source>
        <dbReference type="Proteomes" id="UP001322392"/>
    </source>
</evidence>
<feature type="coiled-coil region" evidence="1">
    <location>
        <begin position="280"/>
        <end position="520"/>
    </location>
</feature>
<dbReference type="CDD" id="cd02440">
    <property type="entry name" value="AdoMet_MTases"/>
    <property type="match status" value="1"/>
</dbReference>
<dbReference type="InterPro" id="IPR041698">
    <property type="entry name" value="Methyltransf_25"/>
</dbReference>
<dbReference type="RefSeq" id="WP_028617460.1">
    <property type="nucleotide sequence ID" value="NZ_AYTD01000013.1"/>
</dbReference>
<gene>
    <name evidence="3" type="ORF">SPL95_22785</name>
</gene>
<dbReference type="SUPFAM" id="SSF53335">
    <property type="entry name" value="S-adenosyl-L-methionine-dependent methyltransferases"/>
    <property type="match status" value="1"/>
</dbReference>
<protein>
    <submittedName>
        <fullName evidence="3">Methyltransferase domain-containing protein</fullName>
    </submittedName>
</protein>
<dbReference type="InterPro" id="IPR029063">
    <property type="entry name" value="SAM-dependent_MTases_sf"/>
</dbReference>
<evidence type="ECO:0000313" key="3">
    <source>
        <dbReference type="EMBL" id="WRI23409.1"/>
    </source>
</evidence>
<dbReference type="SUPFAM" id="SSF57997">
    <property type="entry name" value="Tropomyosin"/>
    <property type="match status" value="1"/>
</dbReference>
<organism evidence="3 4">
    <name type="scientific">Pseudomonas canadensis</name>
    <dbReference type="NCBI Taxonomy" id="915099"/>
    <lineage>
        <taxon>Bacteria</taxon>
        <taxon>Pseudomonadati</taxon>
        <taxon>Pseudomonadota</taxon>
        <taxon>Gammaproteobacteria</taxon>
        <taxon>Pseudomonadales</taxon>
        <taxon>Pseudomonadaceae</taxon>
        <taxon>Pseudomonas</taxon>
    </lineage>
</organism>
<dbReference type="Gene3D" id="1.10.287.1490">
    <property type="match status" value="1"/>
</dbReference>
<reference evidence="3 4" key="1">
    <citation type="submission" date="2023-12" db="EMBL/GenBank/DDBJ databases">
        <title>First complete genome sequence of Pseudomonas canadensis strain Pcan-CK-23 isolated from homogenized tissues of Zophobas morio larvae.</title>
        <authorList>
            <person name="Kundlacz C."/>
            <person name="Aldeia C."/>
            <person name="Eddoubaji Y."/>
            <person name="Campos-Madueno E.I."/>
            <person name="Endimiani A."/>
        </authorList>
    </citation>
    <scope>NUCLEOTIDE SEQUENCE [LARGE SCALE GENOMIC DNA]</scope>
    <source>
        <strain evidence="3 4">Pcan-CK-23</strain>
    </source>
</reference>
<dbReference type="EMBL" id="CP139639">
    <property type="protein sequence ID" value="WRI23409.1"/>
    <property type="molecule type" value="Genomic_DNA"/>
</dbReference>
<keyword evidence="3" id="KW-0489">Methyltransferase</keyword>
<dbReference type="Pfam" id="PF13649">
    <property type="entry name" value="Methyltransf_25"/>
    <property type="match status" value="1"/>
</dbReference>
<sequence>MTVPFYRAFEDRHRGSRELIAQRLQVYMAFLEPLKNLYQDLDALDLGCGRGEWLELLVQNGFAPSGVDLDSGMLEACQSRGLPAEQGDALSALRSLPDACKVVVSGFHIAEHIPFADLKVLVAEALRVLRPGGLLVLETPNAENLMVGTQNFYLDPTHERPIPHLLLSFLTEYTGFARSKLLRLQESASLVEGSAVDLMSVLGGVSPDYAIVAQKAAEPEQLEHFNPAFERDYGLALDTLAKRYDDQAEKRSHKLEVHTDLLHRNLTQISTHVEHTERHSKHLEASVRELLGRNANAEARLDGLEAGSNQLRHQLQDLSIRSRLADDRYEQSERMGRELSSRASEAEARLSAAQAINELLQTQLLSEKNQVLQLQTQSDSLKSALGEHADRNRSLEAELAELEAAFQAIALEQLAPQQEDLARRMQQLADAQDREELLEAQIDTFKHEATKAETHIRLLETSYFQASEQIEQLQQSLAHAEEEVRKAHGQTEVESLNARINELKAEAEQLNNRLNESLGNAHHWWERATHLGDRLNESLGNAHHWWERATAHETRLEQVLSSSSWRITSPLRALVRAFKWLMRLPFRIARRLLRPVLATSINMVLKRPGLRQRLARGVRSVSPALFNHLERFARHRGILSTGTAHSHVTGAAPITSTPVAHLSVGAPRHDESPEESVSSMTPGARRIYTEMKKASMNKEIH</sequence>
<dbReference type="GO" id="GO:0008168">
    <property type="term" value="F:methyltransferase activity"/>
    <property type="evidence" value="ECO:0007669"/>
    <property type="project" value="UniProtKB-KW"/>
</dbReference>
<dbReference type="Proteomes" id="UP001322392">
    <property type="component" value="Chromosome"/>
</dbReference>
<feature type="domain" description="Methyltransferase" evidence="2">
    <location>
        <begin position="44"/>
        <end position="133"/>
    </location>
</feature>
<name>A0ABZ1A1Z7_9PSED</name>